<evidence type="ECO:0000256" key="1">
    <source>
        <dbReference type="ARBA" id="ARBA00005251"/>
    </source>
</evidence>
<organism evidence="6 7">
    <name type="scientific">Stygiolobus azoricus</name>
    <dbReference type="NCBI Taxonomy" id="41675"/>
    <lineage>
        <taxon>Archaea</taxon>
        <taxon>Thermoproteota</taxon>
        <taxon>Thermoprotei</taxon>
        <taxon>Sulfolobales</taxon>
        <taxon>Sulfolobaceae</taxon>
        <taxon>Stygiolobus</taxon>
    </lineage>
</organism>
<evidence type="ECO:0000256" key="3">
    <source>
        <dbReference type="ARBA" id="ARBA00023274"/>
    </source>
</evidence>
<dbReference type="GO" id="GO:0022627">
    <property type="term" value="C:cytosolic small ribosomal subunit"/>
    <property type="evidence" value="ECO:0007669"/>
    <property type="project" value="UniProtKB-UniRule"/>
</dbReference>
<evidence type="ECO:0000256" key="4">
    <source>
        <dbReference type="HAMAP-Rule" id="MF_00532"/>
    </source>
</evidence>
<dbReference type="EMBL" id="CP045483">
    <property type="protein sequence ID" value="QGR20217.1"/>
    <property type="molecule type" value="Genomic_DNA"/>
</dbReference>
<evidence type="ECO:0000313" key="7">
    <source>
        <dbReference type="Proteomes" id="UP000423396"/>
    </source>
</evidence>
<sequence>MAEQQKTVIITSARRKMARARCYLTSGKGRVYINDTPLEILPIEVFRMKIMEPLLLAGQNIASSIDARIYTSGGGVMGQADAARMALARALVKFTGSKELEQIYKAYDRTMLAGDPRQTESEKWMRYSARRWRQKAYR</sequence>
<keyword evidence="2 4" id="KW-0689">Ribosomal protein</keyword>
<dbReference type="SUPFAM" id="SSF54211">
    <property type="entry name" value="Ribosomal protein S5 domain 2-like"/>
    <property type="match status" value="1"/>
</dbReference>
<dbReference type="AlphaFoldDB" id="A0A650CRU9"/>
<dbReference type="InterPro" id="IPR019958">
    <property type="entry name" value="Ribosomal_uS9_archaeal"/>
</dbReference>
<keyword evidence="3 4" id="KW-0687">Ribonucleoprotein</keyword>
<dbReference type="OrthoDB" id="52677at2157"/>
<dbReference type="Gene3D" id="3.30.230.10">
    <property type="match status" value="1"/>
</dbReference>
<evidence type="ECO:0000256" key="2">
    <source>
        <dbReference type="ARBA" id="ARBA00022980"/>
    </source>
</evidence>
<dbReference type="GO" id="GO:0000462">
    <property type="term" value="P:maturation of SSU-rRNA from tricistronic rRNA transcript (SSU-rRNA, 5.8S rRNA, LSU-rRNA)"/>
    <property type="evidence" value="ECO:0007669"/>
    <property type="project" value="TreeGrafter"/>
</dbReference>
<dbReference type="InterPro" id="IPR014721">
    <property type="entry name" value="Ribsml_uS5_D2-typ_fold_subgr"/>
</dbReference>
<dbReference type="Proteomes" id="UP000423396">
    <property type="component" value="Chromosome"/>
</dbReference>
<dbReference type="InterPro" id="IPR020574">
    <property type="entry name" value="Ribosomal_uS9_CS"/>
</dbReference>
<reference evidence="6 7" key="1">
    <citation type="submission" date="2019-10" db="EMBL/GenBank/DDBJ databases">
        <title>Genome Sequences from Six Type Strain Members of the Archaeal Family Sulfolobaceae: Acidianus ambivalens, Acidianus infernus, Metallosphaera prunae, Stygiolobus azoricus, Sulfolobus metallicus, and Sulfurisphaera ohwakuensis.</title>
        <authorList>
            <person name="Counts J.A."/>
            <person name="Kelly R.M."/>
        </authorList>
    </citation>
    <scope>NUCLEOTIDE SEQUENCE [LARGE SCALE GENOMIC DNA]</scope>
    <source>
        <strain evidence="6 7">FC6</strain>
    </source>
</reference>
<proteinExistence type="inferred from homology"/>
<dbReference type="PANTHER" id="PTHR21569:SF16">
    <property type="entry name" value="RIBOSOMAL PROTEIN S16"/>
    <property type="match status" value="1"/>
</dbReference>
<evidence type="ECO:0000313" key="6">
    <source>
        <dbReference type="EMBL" id="QGR20217.1"/>
    </source>
</evidence>
<dbReference type="InterPro" id="IPR000754">
    <property type="entry name" value="Ribosomal_uS9"/>
</dbReference>
<dbReference type="HAMAP" id="MF_00532_A">
    <property type="entry name" value="Ribosomal_uS9_A"/>
    <property type="match status" value="1"/>
</dbReference>
<dbReference type="PANTHER" id="PTHR21569">
    <property type="entry name" value="RIBOSOMAL PROTEIN S9"/>
    <property type="match status" value="1"/>
</dbReference>
<protein>
    <recommendedName>
        <fullName evidence="4">Small ribosomal subunit protein uS9</fullName>
    </recommendedName>
</protein>
<evidence type="ECO:0000256" key="5">
    <source>
        <dbReference type="RuleBase" id="RU003815"/>
    </source>
</evidence>
<dbReference type="GeneID" id="42799327"/>
<gene>
    <name evidence="4" type="primary">rps9</name>
    <name evidence="6" type="ORF">D1868_09615</name>
</gene>
<dbReference type="GO" id="GO:0006412">
    <property type="term" value="P:translation"/>
    <property type="evidence" value="ECO:0007669"/>
    <property type="project" value="UniProtKB-UniRule"/>
</dbReference>
<dbReference type="PROSITE" id="PS00360">
    <property type="entry name" value="RIBOSOMAL_S9"/>
    <property type="match status" value="1"/>
</dbReference>
<dbReference type="NCBIfam" id="NF001749">
    <property type="entry name" value="PRK00474.1"/>
    <property type="match status" value="1"/>
</dbReference>
<keyword evidence="7" id="KW-1185">Reference proteome</keyword>
<dbReference type="Pfam" id="PF00380">
    <property type="entry name" value="Ribosomal_S9"/>
    <property type="match status" value="1"/>
</dbReference>
<dbReference type="KEGG" id="sazo:D1868_09615"/>
<name>A0A650CRU9_9CREN</name>
<dbReference type="RefSeq" id="WP_156007666.1">
    <property type="nucleotide sequence ID" value="NZ_CP045483.1"/>
</dbReference>
<dbReference type="GO" id="GO:0003723">
    <property type="term" value="F:RNA binding"/>
    <property type="evidence" value="ECO:0007669"/>
    <property type="project" value="TreeGrafter"/>
</dbReference>
<comment type="similarity">
    <text evidence="1 4 5">Belongs to the universal ribosomal protein uS9 family.</text>
</comment>
<dbReference type="NCBIfam" id="TIGR03627">
    <property type="entry name" value="uS9_arch"/>
    <property type="match status" value="1"/>
</dbReference>
<dbReference type="GO" id="GO:0003735">
    <property type="term" value="F:structural constituent of ribosome"/>
    <property type="evidence" value="ECO:0007669"/>
    <property type="project" value="UniProtKB-UniRule"/>
</dbReference>
<dbReference type="InterPro" id="IPR020568">
    <property type="entry name" value="Ribosomal_Su5_D2-typ_SF"/>
</dbReference>
<accession>A0A650CRU9</accession>